<dbReference type="GO" id="GO:0004930">
    <property type="term" value="F:G protein-coupled receptor activity"/>
    <property type="evidence" value="ECO:0007669"/>
    <property type="project" value="InterPro"/>
</dbReference>
<evidence type="ECO:0000256" key="4">
    <source>
        <dbReference type="ARBA" id="ARBA00023136"/>
    </source>
</evidence>
<accession>A0A8S9ZST6</accession>
<organism evidence="6 7">
    <name type="scientific">Meloidogyne graminicola</name>
    <dbReference type="NCBI Taxonomy" id="189291"/>
    <lineage>
        <taxon>Eukaryota</taxon>
        <taxon>Metazoa</taxon>
        <taxon>Ecdysozoa</taxon>
        <taxon>Nematoda</taxon>
        <taxon>Chromadorea</taxon>
        <taxon>Rhabditida</taxon>
        <taxon>Tylenchina</taxon>
        <taxon>Tylenchomorpha</taxon>
        <taxon>Tylenchoidea</taxon>
        <taxon>Meloidogynidae</taxon>
        <taxon>Meloidogyninae</taxon>
        <taxon>Meloidogyne</taxon>
    </lineage>
</organism>
<feature type="transmembrane region" description="Helical" evidence="5">
    <location>
        <begin position="20"/>
        <end position="41"/>
    </location>
</feature>
<dbReference type="OrthoDB" id="5892933at2759"/>
<feature type="transmembrane region" description="Helical" evidence="5">
    <location>
        <begin position="170"/>
        <end position="193"/>
    </location>
</feature>
<keyword evidence="7" id="KW-1185">Reference proteome</keyword>
<dbReference type="Proteomes" id="UP000605970">
    <property type="component" value="Unassembled WGS sequence"/>
</dbReference>
<evidence type="ECO:0008006" key="8">
    <source>
        <dbReference type="Google" id="ProtNLM"/>
    </source>
</evidence>
<dbReference type="InterPro" id="IPR000276">
    <property type="entry name" value="GPCR_Rhodpsn"/>
</dbReference>
<comment type="subcellular location">
    <subcellularLocation>
        <location evidence="1">Membrane</location>
    </subcellularLocation>
</comment>
<name>A0A8S9ZST6_9BILA</name>
<sequence>MNGNNTIFDIYNETGLPINLIIINILRIIISSFGVLFNASLRYKTLKSSCHLLIAFDCFVSSFYQINSLLTITVLFNIGYQFLPIRLCCIEILPPFLIGFTASFISTYFISFDRLIKKLKNKYLIFILICICIFHSFIAYGGFQIVFTVPETNQIICAPHECVWGWASDLIYFIFSFFYILTLINYIIIWIMLKWTTKKNQKQSSSFAWAYRILKTLSILVLLNLIGFSMNCIVRLSVPRFDLNVTQRTLIIHSLSCLTNLVMTLNAPILFIFNQDYKKHF</sequence>
<dbReference type="SUPFAM" id="SSF81321">
    <property type="entry name" value="Family A G protein-coupled receptor-like"/>
    <property type="match status" value="1"/>
</dbReference>
<feature type="transmembrane region" description="Helical" evidence="5">
    <location>
        <begin position="53"/>
        <end position="80"/>
    </location>
</feature>
<gene>
    <name evidence="6" type="ORF">Mgra_00004255</name>
</gene>
<evidence type="ECO:0000256" key="3">
    <source>
        <dbReference type="ARBA" id="ARBA00022989"/>
    </source>
</evidence>
<dbReference type="PANTHER" id="PTHR23360:SF5">
    <property type="entry name" value="G-PROTEIN COUPLED RECEPTORS FAMILY 1 PROFILE DOMAIN-CONTAINING PROTEIN"/>
    <property type="match status" value="1"/>
</dbReference>
<keyword evidence="3 5" id="KW-1133">Transmembrane helix</keyword>
<dbReference type="InterPro" id="IPR047130">
    <property type="entry name" value="7TM_GPCR_Srsx_nematod"/>
</dbReference>
<feature type="transmembrane region" description="Helical" evidence="5">
    <location>
        <begin position="92"/>
        <end position="111"/>
    </location>
</feature>
<dbReference type="Gene3D" id="1.20.1070.10">
    <property type="entry name" value="Rhodopsin 7-helix transmembrane proteins"/>
    <property type="match status" value="1"/>
</dbReference>
<proteinExistence type="predicted"/>
<evidence type="ECO:0000256" key="5">
    <source>
        <dbReference type="SAM" id="Phobius"/>
    </source>
</evidence>
<evidence type="ECO:0000256" key="2">
    <source>
        <dbReference type="ARBA" id="ARBA00022692"/>
    </source>
</evidence>
<comment type="caution">
    <text evidence="6">The sequence shown here is derived from an EMBL/GenBank/DDBJ whole genome shotgun (WGS) entry which is preliminary data.</text>
</comment>
<dbReference type="Pfam" id="PF10320">
    <property type="entry name" value="7TM_GPCR_Srsx"/>
    <property type="match status" value="1"/>
</dbReference>
<keyword evidence="2 5" id="KW-0812">Transmembrane</keyword>
<evidence type="ECO:0000256" key="1">
    <source>
        <dbReference type="ARBA" id="ARBA00004370"/>
    </source>
</evidence>
<dbReference type="PANTHER" id="PTHR23360">
    <property type="entry name" value="G-PROTEIN COUPLED RECEPTORS FAMILY 1 PROFILE DOMAIN-CONTAINING PROTEIN-RELATED"/>
    <property type="match status" value="1"/>
</dbReference>
<evidence type="ECO:0000313" key="7">
    <source>
        <dbReference type="Proteomes" id="UP000605970"/>
    </source>
</evidence>
<reference evidence="6" key="1">
    <citation type="journal article" date="2020" name="Ecol. Evol.">
        <title>Genome structure and content of the rice root-knot nematode (Meloidogyne graminicola).</title>
        <authorList>
            <person name="Phan N.T."/>
            <person name="Danchin E.G.J."/>
            <person name="Klopp C."/>
            <person name="Perfus-Barbeoch L."/>
            <person name="Kozlowski D.K."/>
            <person name="Koutsovoulos G.D."/>
            <person name="Lopez-Roques C."/>
            <person name="Bouchez O."/>
            <person name="Zahm M."/>
            <person name="Besnard G."/>
            <person name="Bellafiore S."/>
        </authorList>
    </citation>
    <scope>NUCLEOTIDE SEQUENCE</scope>
    <source>
        <strain evidence="6">VN-18</strain>
    </source>
</reference>
<evidence type="ECO:0000313" key="6">
    <source>
        <dbReference type="EMBL" id="KAF7636266.1"/>
    </source>
</evidence>
<feature type="transmembrane region" description="Helical" evidence="5">
    <location>
        <begin position="213"/>
        <end position="238"/>
    </location>
</feature>
<dbReference type="EMBL" id="JABEBT010000031">
    <property type="protein sequence ID" value="KAF7636266.1"/>
    <property type="molecule type" value="Genomic_DNA"/>
</dbReference>
<dbReference type="InterPro" id="IPR019424">
    <property type="entry name" value="7TM_GPCR_Srsx"/>
</dbReference>
<keyword evidence="4 5" id="KW-0472">Membrane</keyword>
<protein>
    <recommendedName>
        <fullName evidence="8">G_PROTEIN_RECEP_F1_2 domain-containing protein</fullName>
    </recommendedName>
</protein>
<dbReference type="SMART" id="SM01381">
    <property type="entry name" value="7TM_GPCR_Srsx"/>
    <property type="match status" value="1"/>
</dbReference>
<feature type="transmembrane region" description="Helical" evidence="5">
    <location>
        <begin position="250"/>
        <end position="273"/>
    </location>
</feature>
<dbReference type="GO" id="GO:0016020">
    <property type="term" value="C:membrane"/>
    <property type="evidence" value="ECO:0007669"/>
    <property type="project" value="UniProtKB-SubCell"/>
</dbReference>
<feature type="transmembrane region" description="Helical" evidence="5">
    <location>
        <begin position="123"/>
        <end position="143"/>
    </location>
</feature>
<dbReference type="AlphaFoldDB" id="A0A8S9ZST6"/>